<dbReference type="GO" id="GO:0006457">
    <property type="term" value="P:protein folding"/>
    <property type="evidence" value="ECO:0007669"/>
    <property type="project" value="TreeGrafter"/>
</dbReference>
<evidence type="ECO:0000259" key="2">
    <source>
        <dbReference type="Pfam" id="PF00085"/>
    </source>
</evidence>
<keyword evidence="4" id="KW-1185">Reference proteome</keyword>
<evidence type="ECO:0000313" key="3">
    <source>
        <dbReference type="EMBL" id="KAK9502347.1"/>
    </source>
</evidence>
<dbReference type="EMBL" id="JAPXFL010000008">
    <property type="protein sequence ID" value="KAK9502347.1"/>
    <property type="molecule type" value="Genomic_DNA"/>
</dbReference>
<dbReference type="Gene3D" id="3.40.30.10">
    <property type="entry name" value="Glutaredoxin"/>
    <property type="match status" value="1"/>
</dbReference>
<gene>
    <name evidence="3" type="ORF">O3M35_011137</name>
</gene>
<dbReference type="GO" id="GO:0034976">
    <property type="term" value="P:response to endoplasmic reticulum stress"/>
    <property type="evidence" value="ECO:0007669"/>
    <property type="project" value="TreeGrafter"/>
</dbReference>
<dbReference type="AlphaFoldDB" id="A0AAW1D0D8"/>
<proteinExistence type="inferred from homology"/>
<accession>A0AAW1D0D8</accession>
<dbReference type="InterPro" id="IPR013766">
    <property type="entry name" value="Thioredoxin_domain"/>
</dbReference>
<dbReference type="Proteomes" id="UP001461498">
    <property type="component" value="Unassembled WGS sequence"/>
</dbReference>
<organism evidence="3 4">
    <name type="scientific">Rhynocoris fuscipes</name>
    <dbReference type="NCBI Taxonomy" id="488301"/>
    <lineage>
        <taxon>Eukaryota</taxon>
        <taxon>Metazoa</taxon>
        <taxon>Ecdysozoa</taxon>
        <taxon>Arthropoda</taxon>
        <taxon>Hexapoda</taxon>
        <taxon>Insecta</taxon>
        <taxon>Pterygota</taxon>
        <taxon>Neoptera</taxon>
        <taxon>Paraneoptera</taxon>
        <taxon>Hemiptera</taxon>
        <taxon>Heteroptera</taxon>
        <taxon>Panheteroptera</taxon>
        <taxon>Cimicomorpha</taxon>
        <taxon>Reduviidae</taxon>
        <taxon>Harpactorinae</taxon>
        <taxon>Harpactorini</taxon>
        <taxon>Rhynocoris</taxon>
    </lineage>
</organism>
<dbReference type="PANTHER" id="PTHR18929:SF240">
    <property type="entry name" value="PROTEIN DISULFIDE-ISOMERASE"/>
    <property type="match status" value="1"/>
</dbReference>
<protein>
    <recommendedName>
        <fullName evidence="2">Thioredoxin domain-containing protein</fullName>
    </recommendedName>
</protein>
<comment type="caution">
    <text evidence="3">The sequence shown here is derived from an EMBL/GenBank/DDBJ whole genome shotgun (WGS) entry which is preliminary data.</text>
</comment>
<evidence type="ECO:0000256" key="1">
    <source>
        <dbReference type="ARBA" id="ARBA00006347"/>
    </source>
</evidence>
<dbReference type="GO" id="GO:0003756">
    <property type="term" value="F:protein disulfide isomerase activity"/>
    <property type="evidence" value="ECO:0007669"/>
    <property type="project" value="TreeGrafter"/>
</dbReference>
<dbReference type="Pfam" id="PF00085">
    <property type="entry name" value="Thioredoxin"/>
    <property type="match status" value="1"/>
</dbReference>
<dbReference type="GO" id="GO:0005783">
    <property type="term" value="C:endoplasmic reticulum"/>
    <property type="evidence" value="ECO:0007669"/>
    <property type="project" value="TreeGrafter"/>
</dbReference>
<name>A0AAW1D0D8_9HEMI</name>
<dbReference type="InterPro" id="IPR036249">
    <property type="entry name" value="Thioredoxin-like_sf"/>
</dbReference>
<sequence>MRRRPSNADEYHHASQQLPSDWNKRNVVILGASNFRKVAYDHSKDVCVLFYAPWCEYSRELEVIFDKLGKMYRERSDVVIAKFDGSVNELPILITGYPTVKLFRKGDNQVFDYTGSRTLGGLVDFIDFIDFTGGEGRSELSVQNSTHSRRKGCRCVIL</sequence>
<reference evidence="3 4" key="1">
    <citation type="submission" date="2022-12" db="EMBL/GenBank/DDBJ databases">
        <title>Chromosome-level genome assembly of true bugs.</title>
        <authorList>
            <person name="Ma L."/>
            <person name="Li H."/>
        </authorList>
    </citation>
    <scope>NUCLEOTIDE SEQUENCE [LARGE SCALE GENOMIC DNA]</scope>
    <source>
        <strain evidence="3">Lab_2022b</strain>
    </source>
</reference>
<comment type="similarity">
    <text evidence="1">Belongs to the protein disulfide isomerase family.</text>
</comment>
<feature type="domain" description="Thioredoxin" evidence="2">
    <location>
        <begin position="27"/>
        <end position="127"/>
    </location>
</feature>
<dbReference type="SUPFAM" id="SSF52833">
    <property type="entry name" value="Thioredoxin-like"/>
    <property type="match status" value="1"/>
</dbReference>
<dbReference type="PANTHER" id="PTHR18929">
    <property type="entry name" value="PROTEIN DISULFIDE ISOMERASE"/>
    <property type="match status" value="1"/>
</dbReference>
<evidence type="ECO:0000313" key="4">
    <source>
        <dbReference type="Proteomes" id="UP001461498"/>
    </source>
</evidence>